<dbReference type="AlphaFoldDB" id="A0A2N5U5A1"/>
<sequence>TSASWDQWPRLLEWLHTRGYRPQVPGYPPHSSLAGADAQFGQNFRQVPAPAMGTRVQSAIFVYKQL</sequence>
<organism evidence="1 2">
    <name type="scientific">Puccinia coronata f. sp. avenae</name>
    <dbReference type="NCBI Taxonomy" id="200324"/>
    <lineage>
        <taxon>Eukaryota</taxon>
        <taxon>Fungi</taxon>
        <taxon>Dikarya</taxon>
        <taxon>Basidiomycota</taxon>
        <taxon>Pucciniomycotina</taxon>
        <taxon>Pucciniomycetes</taxon>
        <taxon>Pucciniales</taxon>
        <taxon>Pucciniaceae</taxon>
        <taxon>Puccinia</taxon>
    </lineage>
</organism>
<protein>
    <submittedName>
        <fullName evidence="1">Uncharacterized protein</fullName>
    </submittedName>
</protein>
<dbReference type="EMBL" id="PGCI01000232">
    <property type="protein sequence ID" value="PLW32931.1"/>
    <property type="molecule type" value="Genomic_DNA"/>
</dbReference>
<proteinExistence type="predicted"/>
<dbReference type="Proteomes" id="UP000235392">
    <property type="component" value="Unassembled WGS sequence"/>
</dbReference>
<gene>
    <name evidence="1" type="ORF">PCASD_12462</name>
</gene>
<comment type="caution">
    <text evidence="1">The sequence shown here is derived from an EMBL/GenBank/DDBJ whole genome shotgun (WGS) entry which is preliminary data.</text>
</comment>
<feature type="non-terminal residue" evidence="1">
    <location>
        <position position="1"/>
    </location>
</feature>
<evidence type="ECO:0000313" key="1">
    <source>
        <dbReference type="EMBL" id="PLW32931.1"/>
    </source>
</evidence>
<evidence type="ECO:0000313" key="2">
    <source>
        <dbReference type="Proteomes" id="UP000235392"/>
    </source>
</evidence>
<accession>A0A2N5U5A1</accession>
<reference evidence="1 2" key="1">
    <citation type="submission" date="2017-11" db="EMBL/GenBank/DDBJ databases">
        <title>De novo assembly and phasing of dikaryotic genomes from two isolates of Puccinia coronata f. sp. avenae, the causal agent of oat crown rust.</title>
        <authorList>
            <person name="Miller M.E."/>
            <person name="Zhang Y."/>
            <person name="Omidvar V."/>
            <person name="Sperschneider J."/>
            <person name="Schwessinger B."/>
            <person name="Raley C."/>
            <person name="Palmer J.M."/>
            <person name="Garnica D."/>
            <person name="Upadhyaya N."/>
            <person name="Rathjen J."/>
            <person name="Taylor J.M."/>
            <person name="Park R.F."/>
            <person name="Dodds P.N."/>
            <person name="Hirsch C.D."/>
            <person name="Kianian S.F."/>
            <person name="Figueroa M."/>
        </authorList>
    </citation>
    <scope>NUCLEOTIDE SEQUENCE [LARGE SCALE GENOMIC DNA]</scope>
    <source>
        <strain evidence="1">12SD80</strain>
    </source>
</reference>
<name>A0A2N5U5A1_9BASI</name>